<name>X1SFM0_9ZZZZ</name>
<sequence length="157" mass="17937">WRDLEDIEKLECKPQILVALSALYMDETLTARGFLIDNLDFTDEQINRLVELGEIIKHRINGNVYYGLPHSSLASAYWEHGCDYRNLPNKDRESFVYRYAISDVSNGLSTILNTGKEKRVVLLCTAAIEGRLLEIVKKESDSERYLELILARANSGL</sequence>
<gene>
    <name evidence="1" type="ORF">S12H4_24432</name>
</gene>
<dbReference type="EMBL" id="BARW01013259">
    <property type="protein sequence ID" value="GAI77941.1"/>
    <property type="molecule type" value="Genomic_DNA"/>
</dbReference>
<feature type="non-terminal residue" evidence="1">
    <location>
        <position position="1"/>
    </location>
</feature>
<evidence type="ECO:0000313" key="1">
    <source>
        <dbReference type="EMBL" id="GAI77941.1"/>
    </source>
</evidence>
<comment type="caution">
    <text evidence="1">The sequence shown here is derived from an EMBL/GenBank/DDBJ whole genome shotgun (WGS) entry which is preliminary data.</text>
</comment>
<organism evidence="1">
    <name type="scientific">marine sediment metagenome</name>
    <dbReference type="NCBI Taxonomy" id="412755"/>
    <lineage>
        <taxon>unclassified sequences</taxon>
        <taxon>metagenomes</taxon>
        <taxon>ecological metagenomes</taxon>
    </lineage>
</organism>
<feature type="non-terminal residue" evidence="1">
    <location>
        <position position="157"/>
    </location>
</feature>
<dbReference type="AlphaFoldDB" id="X1SFM0"/>
<protein>
    <submittedName>
        <fullName evidence="1">Uncharacterized protein</fullName>
    </submittedName>
</protein>
<accession>X1SFM0</accession>
<proteinExistence type="predicted"/>
<reference evidence="1" key="1">
    <citation type="journal article" date="2014" name="Front. Microbiol.">
        <title>High frequency of phylogenetically diverse reductive dehalogenase-homologous genes in deep subseafloor sedimentary metagenomes.</title>
        <authorList>
            <person name="Kawai M."/>
            <person name="Futagami T."/>
            <person name="Toyoda A."/>
            <person name="Takaki Y."/>
            <person name="Nishi S."/>
            <person name="Hori S."/>
            <person name="Arai W."/>
            <person name="Tsubouchi T."/>
            <person name="Morono Y."/>
            <person name="Uchiyama I."/>
            <person name="Ito T."/>
            <person name="Fujiyama A."/>
            <person name="Inagaki F."/>
            <person name="Takami H."/>
        </authorList>
    </citation>
    <scope>NUCLEOTIDE SEQUENCE</scope>
    <source>
        <strain evidence="1">Expedition CK06-06</strain>
    </source>
</reference>